<sequence>MIGKVITFNLRYNEPKDGENAWPYRVKRVSQTIQEHDPILFGTQEGYHDMLKELHEELPAYNWIGTGRFGEHEDEHNAIFFKKDQLEVLEEGHFWLSDTPEVVATKSWDSMFPRMCTWIRFKDKNSHKVFVVYNTHLDHRSQEARENGVKVIWDYIATHQINQPLPVILMGDMNSHPSNATIRYLNGESKEEGPKGWLRDAYSLLEGEIGRTAHDFKGGADEAPIDYIFVSPEVELIETIVDRRQIGGGYPSDHYPIIAAVRLS</sequence>
<dbReference type="PANTHER" id="PTHR12121">
    <property type="entry name" value="CARBON CATABOLITE REPRESSOR PROTEIN 4"/>
    <property type="match status" value="1"/>
</dbReference>
<dbReference type="SUPFAM" id="SSF56219">
    <property type="entry name" value="DNase I-like"/>
    <property type="match status" value="1"/>
</dbReference>
<dbReference type="RefSeq" id="WP_236286650.1">
    <property type="nucleotide sequence ID" value="NZ_CAKMMW010000004.1"/>
</dbReference>
<gene>
    <name evidence="2" type="ORF">PAECIP111891_01951</name>
</gene>
<dbReference type="Proteomes" id="UP000838821">
    <property type="component" value="Unassembled WGS sequence"/>
</dbReference>
<keyword evidence="3" id="KW-1185">Reference proteome</keyword>
<dbReference type="InterPro" id="IPR005135">
    <property type="entry name" value="Endo/exonuclease/phosphatase"/>
</dbReference>
<dbReference type="Pfam" id="PF03372">
    <property type="entry name" value="Exo_endo_phos"/>
    <property type="match status" value="1"/>
</dbReference>
<organism evidence="2 3">
    <name type="scientific">Paenibacillus allorhizoplanae</name>
    <dbReference type="NCBI Taxonomy" id="2905648"/>
    <lineage>
        <taxon>Bacteria</taxon>
        <taxon>Bacillati</taxon>
        <taxon>Bacillota</taxon>
        <taxon>Bacilli</taxon>
        <taxon>Bacillales</taxon>
        <taxon>Paenibacillaceae</taxon>
        <taxon>Paenibacillus</taxon>
    </lineage>
</organism>
<dbReference type="EMBL" id="CAKMMW010000004">
    <property type="protein sequence ID" value="CAH1202110.1"/>
    <property type="molecule type" value="Genomic_DNA"/>
</dbReference>
<evidence type="ECO:0000313" key="3">
    <source>
        <dbReference type="Proteomes" id="UP000838821"/>
    </source>
</evidence>
<feature type="domain" description="Endonuclease/exonuclease/phosphatase" evidence="1">
    <location>
        <begin position="6"/>
        <end position="254"/>
    </location>
</feature>
<dbReference type="InterPro" id="IPR036691">
    <property type="entry name" value="Endo/exonu/phosph_ase_sf"/>
</dbReference>
<proteinExistence type="predicted"/>
<evidence type="ECO:0000259" key="1">
    <source>
        <dbReference type="Pfam" id="PF03372"/>
    </source>
</evidence>
<name>A0ABN8GFV1_9BACL</name>
<dbReference type="PANTHER" id="PTHR12121:SF36">
    <property type="entry name" value="ENDONUCLEASE_EXONUCLEASE_PHOSPHATASE DOMAIN-CONTAINING PROTEIN"/>
    <property type="match status" value="1"/>
</dbReference>
<dbReference type="InterPro" id="IPR050410">
    <property type="entry name" value="CCR4/nocturin_mRNA_transcr"/>
</dbReference>
<reference evidence="2" key="1">
    <citation type="submission" date="2022-01" db="EMBL/GenBank/DDBJ databases">
        <authorList>
            <person name="Criscuolo A."/>
        </authorList>
    </citation>
    <scope>NUCLEOTIDE SEQUENCE</scope>
    <source>
        <strain evidence="2">CIP111891</strain>
    </source>
</reference>
<dbReference type="CDD" id="cd09083">
    <property type="entry name" value="EEP-1"/>
    <property type="match status" value="1"/>
</dbReference>
<dbReference type="Gene3D" id="3.60.10.10">
    <property type="entry name" value="Endonuclease/exonuclease/phosphatase"/>
    <property type="match status" value="1"/>
</dbReference>
<protein>
    <recommendedName>
        <fullName evidence="1">Endonuclease/exonuclease/phosphatase domain-containing protein</fullName>
    </recommendedName>
</protein>
<comment type="caution">
    <text evidence="2">The sequence shown here is derived from an EMBL/GenBank/DDBJ whole genome shotgun (WGS) entry which is preliminary data.</text>
</comment>
<evidence type="ECO:0000313" key="2">
    <source>
        <dbReference type="EMBL" id="CAH1202110.1"/>
    </source>
</evidence>
<accession>A0ABN8GFV1</accession>